<evidence type="ECO:0000256" key="2">
    <source>
        <dbReference type="ARBA" id="ARBA00006728"/>
    </source>
</evidence>
<comment type="similarity">
    <text evidence="2 8">Belongs to the Aux/IAA family.</text>
</comment>
<dbReference type="GO" id="GO:0005634">
    <property type="term" value="C:nucleus"/>
    <property type="evidence" value="ECO:0007669"/>
    <property type="project" value="UniProtKB-SubCell"/>
</dbReference>
<keyword evidence="3 8" id="KW-0678">Repressor</keyword>
<keyword evidence="4 8" id="KW-0805">Transcription regulation</keyword>
<evidence type="ECO:0000256" key="1">
    <source>
        <dbReference type="ARBA" id="ARBA00004123"/>
    </source>
</evidence>
<dbReference type="EMBL" id="SZYD01000017">
    <property type="protein sequence ID" value="KAD3067860.1"/>
    <property type="molecule type" value="Genomic_DNA"/>
</dbReference>
<feature type="region of interest" description="Disordered" evidence="9">
    <location>
        <begin position="1"/>
        <end position="23"/>
    </location>
</feature>
<dbReference type="PANTHER" id="PTHR31734">
    <property type="entry name" value="AUXIN-RESPONSIVE PROTEIN IAA17"/>
    <property type="match status" value="1"/>
</dbReference>
<dbReference type="AlphaFoldDB" id="A0A5N6M1R7"/>
<reference evidence="11 12" key="1">
    <citation type="submission" date="2019-05" db="EMBL/GenBank/DDBJ databases">
        <title>Mikania micrantha, genome provides insights into the molecular mechanism of rapid growth.</title>
        <authorList>
            <person name="Liu B."/>
        </authorList>
    </citation>
    <scope>NUCLEOTIDE SEQUENCE [LARGE SCALE GENOMIC DNA]</scope>
    <source>
        <strain evidence="11">NLD-2019</strain>
        <tissue evidence="11">Leaf</tissue>
    </source>
</reference>
<organism evidence="11 12">
    <name type="scientific">Mikania micrantha</name>
    <name type="common">bitter vine</name>
    <dbReference type="NCBI Taxonomy" id="192012"/>
    <lineage>
        <taxon>Eukaryota</taxon>
        <taxon>Viridiplantae</taxon>
        <taxon>Streptophyta</taxon>
        <taxon>Embryophyta</taxon>
        <taxon>Tracheophyta</taxon>
        <taxon>Spermatophyta</taxon>
        <taxon>Magnoliopsida</taxon>
        <taxon>eudicotyledons</taxon>
        <taxon>Gunneridae</taxon>
        <taxon>Pentapetalae</taxon>
        <taxon>asterids</taxon>
        <taxon>campanulids</taxon>
        <taxon>Asterales</taxon>
        <taxon>Asteraceae</taxon>
        <taxon>Asteroideae</taxon>
        <taxon>Heliantheae alliance</taxon>
        <taxon>Eupatorieae</taxon>
        <taxon>Mikania</taxon>
    </lineage>
</organism>
<dbReference type="Gene3D" id="3.10.20.90">
    <property type="entry name" value="Phosphatidylinositol 3-kinase Catalytic Subunit, Chain A, domain 1"/>
    <property type="match status" value="1"/>
</dbReference>
<feature type="domain" description="PB1" evidence="10">
    <location>
        <begin position="144"/>
        <end position="206"/>
    </location>
</feature>
<evidence type="ECO:0000256" key="4">
    <source>
        <dbReference type="ARBA" id="ARBA00023015"/>
    </source>
</evidence>
<sequence>MELHLGLSLSSSSSSASSCSSRYDLNSCDTINHSKKRKHGDDDQDHIPQTLPLLVWNSFCCNKNQLNFDQEKQDQECYDGDDEVQSNSVFVHHRNSTEGVIGWPPVKICRRKVCHPKTNNRDSDGNGNGDGDDDRDDVFERSKSTYVKVHMEGMGIARKIDLNLHQSYQTLVHSLASMFGKCYEDVKLTYQDKEGDWLLAGDVPWG</sequence>
<gene>
    <name evidence="11" type="ORF">E3N88_35740</name>
</gene>
<dbReference type="GO" id="GO:0009734">
    <property type="term" value="P:auxin-activated signaling pathway"/>
    <property type="evidence" value="ECO:0007669"/>
    <property type="project" value="UniProtKB-UniRule"/>
</dbReference>
<dbReference type="SUPFAM" id="SSF54277">
    <property type="entry name" value="CAD &amp; PB1 domains"/>
    <property type="match status" value="1"/>
</dbReference>
<dbReference type="PROSITE" id="PS51745">
    <property type="entry name" value="PB1"/>
    <property type="match status" value="1"/>
</dbReference>
<dbReference type="Proteomes" id="UP000326396">
    <property type="component" value="Linkage Group LG7"/>
</dbReference>
<comment type="function">
    <text evidence="8">Aux/IAA proteins are short-lived transcriptional factors that function as repressors of early auxin response genes at low auxin concentrations.</text>
</comment>
<dbReference type="InterPro" id="IPR033389">
    <property type="entry name" value="AUX/IAA_dom"/>
</dbReference>
<evidence type="ECO:0000313" key="12">
    <source>
        <dbReference type="Proteomes" id="UP000326396"/>
    </source>
</evidence>
<protein>
    <recommendedName>
        <fullName evidence="8">Auxin-responsive protein</fullName>
    </recommendedName>
</protein>
<evidence type="ECO:0000256" key="6">
    <source>
        <dbReference type="ARBA" id="ARBA00023242"/>
    </source>
</evidence>
<keyword evidence="6 8" id="KW-0539">Nucleus</keyword>
<keyword evidence="5 8" id="KW-0804">Transcription</keyword>
<feature type="compositionally biased region" description="Low complexity" evidence="9">
    <location>
        <begin position="8"/>
        <end position="21"/>
    </location>
</feature>
<keyword evidence="7 8" id="KW-0927">Auxin signaling pathway</keyword>
<proteinExistence type="inferred from homology"/>
<dbReference type="Pfam" id="PF02309">
    <property type="entry name" value="AUX_IAA"/>
    <property type="match status" value="2"/>
</dbReference>
<evidence type="ECO:0000256" key="7">
    <source>
        <dbReference type="ARBA" id="ARBA00023294"/>
    </source>
</evidence>
<evidence type="ECO:0000256" key="9">
    <source>
        <dbReference type="SAM" id="MobiDB-lite"/>
    </source>
</evidence>
<evidence type="ECO:0000313" key="11">
    <source>
        <dbReference type="EMBL" id="KAD3067860.1"/>
    </source>
</evidence>
<comment type="caution">
    <text evidence="11">The sequence shown here is derived from an EMBL/GenBank/DDBJ whole genome shotgun (WGS) entry which is preliminary data.</text>
</comment>
<dbReference type="GO" id="GO:0006355">
    <property type="term" value="P:regulation of DNA-templated transcription"/>
    <property type="evidence" value="ECO:0007669"/>
    <property type="project" value="InterPro"/>
</dbReference>
<comment type="subcellular location">
    <subcellularLocation>
        <location evidence="1 8">Nucleus</location>
    </subcellularLocation>
</comment>
<name>A0A5N6M1R7_9ASTR</name>
<feature type="region of interest" description="Disordered" evidence="9">
    <location>
        <begin position="117"/>
        <end position="138"/>
    </location>
</feature>
<accession>A0A5N6M1R7</accession>
<evidence type="ECO:0000256" key="5">
    <source>
        <dbReference type="ARBA" id="ARBA00023163"/>
    </source>
</evidence>
<comment type="subunit">
    <text evidence="8">Homodimers and heterodimers.</text>
</comment>
<evidence type="ECO:0000256" key="8">
    <source>
        <dbReference type="RuleBase" id="RU004549"/>
    </source>
</evidence>
<keyword evidence="12" id="KW-1185">Reference proteome</keyword>
<evidence type="ECO:0000256" key="3">
    <source>
        <dbReference type="ARBA" id="ARBA00022491"/>
    </source>
</evidence>
<evidence type="ECO:0000259" key="10">
    <source>
        <dbReference type="PROSITE" id="PS51745"/>
    </source>
</evidence>
<dbReference type="InterPro" id="IPR003311">
    <property type="entry name" value="AUX_IAA"/>
</dbReference>
<dbReference type="InterPro" id="IPR053793">
    <property type="entry name" value="PB1-like"/>
</dbReference>
<dbReference type="PANTHER" id="PTHR31734:SF189">
    <property type="entry name" value="AUXIN-RESPONSIVE PROTEIN"/>
    <property type="match status" value="1"/>
</dbReference>
<dbReference type="OrthoDB" id="778717at2759"/>